<keyword evidence="3" id="KW-1185">Reference proteome</keyword>
<gene>
    <name evidence="2" type="ORF">TELCIR_06884</name>
</gene>
<proteinExistence type="predicted"/>
<evidence type="ECO:0000313" key="3">
    <source>
        <dbReference type="Proteomes" id="UP000230423"/>
    </source>
</evidence>
<evidence type="ECO:0000313" key="2">
    <source>
        <dbReference type="EMBL" id="PIO71218.1"/>
    </source>
</evidence>
<protein>
    <submittedName>
        <fullName evidence="2">Uncharacterized protein</fullName>
    </submittedName>
</protein>
<dbReference type="EMBL" id="KZ346017">
    <property type="protein sequence ID" value="PIO71218.1"/>
    <property type="molecule type" value="Genomic_DNA"/>
</dbReference>
<organism evidence="2 3">
    <name type="scientific">Teladorsagia circumcincta</name>
    <name type="common">Brown stomach worm</name>
    <name type="synonym">Ostertagia circumcincta</name>
    <dbReference type="NCBI Taxonomy" id="45464"/>
    <lineage>
        <taxon>Eukaryota</taxon>
        <taxon>Metazoa</taxon>
        <taxon>Ecdysozoa</taxon>
        <taxon>Nematoda</taxon>
        <taxon>Chromadorea</taxon>
        <taxon>Rhabditida</taxon>
        <taxon>Rhabditina</taxon>
        <taxon>Rhabditomorpha</taxon>
        <taxon>Strongyloidea</taxon>
        <taxon>Trichostrongylidae</taxon>
        <taxon>Teladorsagia</taxon>
    </lineage>
</organism>
<dbReference type="Proteomes" id="UP000230423">
    <property type="component" value="Unassembled WGS sequence"/>
</dbReference>
<feature type="region of interest" description="Disordered" evidence="1">
    <location>
        <begin position="1"/>
        <end position="25"/>
    </location>
</feature>
<reference evidence="2 3" key="1">
    <citation type="submission" date="2015-09" db="EMBL/GenBank/DDBJ databases">
        <title>Draft genome of the parasitic nematode Teladorsagia circumcincta isolate WARC Sus (inbred).</title>
        <authorList>
            <person name="Mitreva M."/>
        </authorList>
    </citation>
    <scope>NUCLEOTIDE SEQUENCE [LARGE SCALE GENOMIC DNA]</scope>
    <source>
        <strain evidence="2 3">S</strain>
    </source>
</reference>
<accession>A0A2G9ULT4</accession>
<evidence type="ECO:0000256" key="1">
    <source>
        <dbReference type="SAM" id="MobiDB-lite"/>
    </source>
</evidence>
<sequence>MDKDEMLRYFDSEERNRGGPDSPTGYIQSEIVMVAKTTKGEDLASMLSSSGLDSCSGQGDVESLLGPGFRPQLPSQPLQHIDLSFVDSYNNPAFYRHE</sequence>
<dbReference type="OrthoDB" id="19300at2759"/>
<feature type="compositionally biased region" description="Basic and acidic residues" evidence="1">
    <location>
        <begin position="1"/>
        <end position="18"/>
    </location>
</feature>
<name>A0A2G9ULT4_TELCI</name>
<dbReference type="AlphaFoldDB" id="A0A2G9ULT4"/>